<evidence type="ECO:0000256" key="1">
    <source>
        <dbReference type="SAM" id="MobiDB-lite"/>
    </source>
</evidence>
<gene>
    <name evidence="2" type="ORF">CHS0354_021994</name>
</gene>
<feature type="region of interest" description="Disordered" evidence="1">
    <location>
        <begin position="256"/>
        <end position="310"/>
    </location>
</feature>
<proteinExistence type="predicted"/>
<sequence length="402" mass="45846">MTEEYYKGTRRGKHFSGDHHENHEEVHVLVNTINKLVTRIDTLNHRLEKGDIWLCAHSCCQGHIKRKSGSVNCINIQELAGDGEPSAMKSTNHGSNEIKMGVVDILMIDEKLHKRPTDTKCDSKVLECYKFLPAEQPYGSAEQKIHVPFIKTLPGHKQNNDTNRPSMTIKVEKDLKELDVRELPNMMNNSDEGKSFVQFIRIDSSGWKSVKTDPKEDNRKKKITEDFKNNVLAQVNFGKHKDVNPNRNPTLKQYENVQSTRYSSRERKELTSSSSIVKTNDKLESESSFTKMENSANKDRKKHSGDNISAPVVSHNAKTLTRAKAPFMVRTHLPEEYWDSVLEETFAKAKEIRKSRSRGYDTILCLDTSMSVAEHWGDILDFLTNLINGRVIHNLVAVCLLS</sequence>
<evidence type="ECO:0000313" key="2">
    <source>
        <dbReference type="EMBL" id="KAK3593413.1"/>
    </source>
</evidence>
<reference evidence="2" key="1">
    <citation type="journal article" date="2021" name="Genome Biol. Evol.">
        <title>A High-Quality Reference Genome for a Parasitic Bivalve with Doubly Uniparental Inheritance (Bivalvia: Unionida).</title>
        <authorList>
            <person name="Smith C.H."/>
        </authorList>
    </citation>
    <scope>NUCLEOTIDE SEQUENCE</scope>
    <source>
        <strain evidence="2">CHS0354</strain>
    </source>
</reference>
<organism evidence="2 3">
    <name type="scientific">Potamilus streckersoni</name>
    <dbReference type="NCBI Taxonomy" id="2493646"/>
    <lineage>
        <taxon>Eukaryota</taxon>
        <taxon>Metazoa</taxon>
        <taxon>Spiralia</taxon>
        <taxon>Lophotrochozoa</taxon>
        <taxon>Mollusca</taxon>
        <taxon>Bivalvia</taxon>
        <taxon>Autobranchia</taxon>
        <taxon>Heteroconchia</taxon>
        <taxon>Palaeoheterodonta</taxon>
        <taxon>Unionida</taxon>
        <taxon>Unionoidea</taxon>
        <taxon>Unionidae</taxon>
        <taxon>Ambleminae</taxon>
        <taxon>Lampsilini</taxon>
        <taxon>Potamilus</taxon>
    </lineage>
</organism>
<protein>
    <submittedName>
        <fullName evidence="2">Uncharacterized protein</fullName>
    </submittedName>
</protein>
<dbReference type="Proteomes" id="UP001195483">
    <property type="component" value="Unassembled WGS sequence"/>
</dbReference>
<name>A0AAE0VWP6_9BIVA</name>
<feature type="compositionally biased region" description="Polar residues" evidence="1">
    <location>
        <begin position="286"/>
        <end position="295"/>
    </location>
</feature>
<reference evidence="2" key="3">
    <citation type="submission" date="2023-05" db="EMBL/GenBank/DDBJ databases">
        <authorList>
            <person name="Smith C.H."/>
        </authorList>
    </citation>
    <scope>NUCLEOTIDE SEQUENCE</scope>
    <source>
        <strain evidence="2">CHS0354</strain>
        <tissue evidence="2">Mantle</tissue>
    </source>
</reference>
<reference evidence="2" key="2">
    <citation type="journal article" date="2021" name="Genome Biol. Evol.">
        <title>Developing a high-quality reference genome for a parasitic bivalve with doubly uniparental inheritance (Bivalvia: Unionida).</title>
        <authorList>
            <person name="Smith C.H."/>
        </authorList>
    </citation>
    <scope>NUCLEOTIDE SEQUENCE</scope>
    <source>
        <strain evidence="2">CHS0354</strain>
        <tissue evidence="2">Mantle</tissue>
    </source>
</reference>
<dbReference type="AlphaFoldDB" id="A0AAE0VWP6"/>
<evidence type="ECO:0000313" key="3">
    <source>
        <dbReference type="Proteomes" id="UP001195483"/>
    </source>
</evidence>
<accession>A0AAE0VWP6</accession>
<comment type="caution">
    <text evidence="2">The sequence shown here is derived from an EMBL/GenBank/DDBJ whole genome shotgun (WGS) entry which is preliminary data.</text>
</comment>
<dbReference type="EMBL" id="JAEAOA010001332">
    <property type="protein sequence ID" value="KAK3593413.1"/>
    <property type="molecule type" value="Genomic_DNA"/>
</dbReference>
<keyword evidence="3" id="KW-1185">Reference proteome</keyword>